<keyword evidence="8" id="KW-1003">Cell membrane</keyword>
<organism evidence="9 10">
    <name type="scientific">Litorivivens lipolytica</name>
    <dbReference type="NCBI Taxonomy" id="1524264"/>
    <lineage>
        <taxon>Bacteria</taxon>
        <taxon>Pseudomonadati</taxon>
        <taxon>Pseudomonadota</taxon>
        <taxon>Gammaproteobacteria</taxon>
        <taxon>Litorivivens</taxon>
    </lineage>
</organism>
<evidence type="ECO:0000256" key="4">
    <source>
        <dbReference type="ARBA" id="ARBA00023065"/>
    </source>
</evidence>
<dbReference type="RefSeq" id="WP_183411465.1">
    <property type="nucleotide sequence ID" value="NZ_JACHWY010000003.1"/>
</dbReference>
<evidence type="ECO:0000256" key="7">
    <source>
        <dbReference type="ARBA" id="ARBA00023310"/>
    </source>
</evidence>
<evidence type="ECO:0000256" key="5">
    <source>
        <dbReference type="ARBA" id="ARBA00023136"/>
    </source>
</evidence>
<dbReference type="PANTHER" id="PTHR11910">
    <property type="entry name" value="ATP SYNTHASE DELTA CHAIN"/>
    <property type="match status" value="1"/>
</dbReference>
<dbReference type="PROSITE" id="PS00389">
    <property type="entry name" value="ATPASE_DELTA"/>
    <property type="match status" value="1"/>
</dbReference>
<evidence type="ECO:0000313" key="10">
    <source>
        <dbReference type="Proteomes" id="UP000537130"/>
    </source>
</evidence>
<dbReference type="SUPFAM" id="SSF47928">
    <property type="entry name" value="N-terminal domain of the delta subunit of the F1F0-ATP synthase"/>
    <property type="match status" value="1"/>
</dbReference>
<dbReference type="NCBIfam" id="NF004402">
    <property type="entry name" value="PRK05758.2-2"/>
    <property type="match status" value="1"/>
</dbReference>
<reference evidence="9 10" key="1">
    <citation type="submission" date="2020-08" db="EMBL/GenBank/DDBJ databases">
        <title>Genomic Encyclopedia of Type Strains, Phase III (KMG-III): the genomes of soil and plant-associated and newly described type strains.</title>
        <authorList>
            <person name="Whitman W."/>
        </authorList>
    </citation>
    <scope>NUCLEOTIDE SEQUENCE [LARGE SCALE GENOMIC DNA]</scope>
    <source>
        <strain evidence="9 10">CECT 8654</strain>
    </source>
</reference>
<dbReference type="GO" id="GO:0005886">
    <property type="term" value="C:plasma membrane"/>
    <property type="evidence" value="ECO:0007669"/>
    <property type="project" value="UniProtKB-SubCell"/>
</dbReference>
<dbReference type="HAMAP" id="MF_01416">
    <property type="entry name" value="ATP_synth_delta_bact"/>
    <property type="match status" value="1"/>
</dbReference>
<evidence type="ECO:0000313" key="9">
    <source>
        <dbReference type="EMBL" id="MBB3048696.1"/>
    </source>
</evidence>
<comment type="subcellular location">
    <subcellularLocation>
        <location evidence="8">Cell membrane</location>
        <topology evidence="8">Peripheral membrane protein</topology>
    </subcellularLocation>
    <subcellularLocation>
        <location evidence="1">Membrane</location>
    </subcellularLocation>
</comment>
<accession>A0A7W4W747</accession>
<name>A0A7W4W747_9GAMM</name>
<dbReference type="PRINTS" id="PR00125">
    <property type="entry name" value="ATPASEDELTA"/>
</dbReference>
<dbReference type="EMBL" id="JACHWY010000003">
    <property type="protein sequence ID" value="MBB3048696.1"/>
    <property type="molecule type" value="Genomic_DNA"/>
</dbReference>
<dbReference type="GO" id="GO:0046933">
    <property type="term" value="F:proton-transporting ATP synthase activity, rotational mechanism"/>
    <property type="evidence" value="ECO:0007669"/>
    <property type="project" value="UniProtKB-UniRule"/>
</dbReference>
<protein>
    <recommendedName>
        <fullName evidence="8">ATP synthase subunit delta</fullName>
    </recommendedName>
    <alternativeName>
        <fullName evidence="8">ATP synthase F(1) sector subunit delta</fullName>
    </alternativeName>
    <alternativeName>
        <fullName evidence="8">F-type ATPase subunit delta</fullName>
        <shortName evidence="8">F-ATPase subunit delta</shortName>
    </alternativeName>
</protein>
<dbReference type="Gene3D" id="1.10.520.20">
    <property type="entry name" value="N-terminal domain of the delta subunit of the F1F0-ATP synthase"/>
    <property type="match status" value="1"/>
</dbReference>
<gene>
    <name evidence="8" type="primary">atpH</name>
    <name evidence="9" type="ORF">FHR99_002970</name>
</gene>
<keyword evidence="2 8" id="KW-0813">Transport</keyword>
<proteinExistence type="inferred from homology"/>
<dbReference type="AlphaFoldDB" id="A0A7W4W747"/>
<comment type="caution">
    <text evidence="9">The sequence shown here is derived from an EMBL/GenBank/DDBJ whole genome shotgun (WGS) entry which is preliminary data.</text>
</comment>
<keyword evidence="3 8" id="KW-0375">Hydrogen ion transport</keyword>
<evidence type="ECO:0000256" key="8">
    <source>
        <dbReference type="HAMAP-Rule" id="MF_01416"/>
    </source>
</evidence>
<evidence type="ECO:0000256" key="3">
    <source>
        <dbReference type="ARBA" id="ARBA00022781"/>
    </source>
</evidence>
<keyword evidence="6 8" id="KW-0139">CF(1)</keyword>
<keyword evidence="5 8" id="KW-0472">Membrane</keyword>
<keyword evidence="4 8" id="KW-0406">Ion transport</keyword>
<dbReference type="InterPro" id="IPR020781">
    <property type="entry name" value="ATPase_OSCP/d_CS"/>
</dbReference>
<sequence length="178" mass="18812">MAELSTLARPYAKAAFEYALAAGDLAGWSEQLATAAAVAQQEVISKVLATPAMTTAQQAQTFIDVCGDALSDKAQNFVRVLAENKRLKLLPQIAAIYEAHKAAQEKSVDVELSTAFELDAGTQQKLADALSGKLQREVKVTAVVNKELLGGVLVRAGDLVIDGSVRGRLAKLAEAMNS</sequence>
<dbReference type="GO" id="GO:0045259">
    <property type="term" value="C:proton-transporting ATP synthase complex"/>
    <property type="evidence" value="ECO:0007669"/>
    <property type="project" value="UniProtKB-KW"/>
</dbReference>
<evidence type="ECO:0000256" key="6">
    <source>
        <dbReference type="ARBA" id="ARBA00023196"/>
    </source>
</evidence>
<dbReference type="Proteomes" id="UP000537130">
    <property type="component" value="Unassembled WGS sequence"/>
</dbReference>
<dbReference type="InterPro" id="IPR000711">
    <property type="entry name" value="ATPase_OSCP/dsu"/>
</dbReference>
<dbReference type="InterPro" id="IPR026015">
    <property type="entry name" value="ATP_synth_OSCP/delta_N_sf"/>
</dbReference>
<evidence type="ECO:0000256" key="1">
    <source>
        <dbReference type="ARBA" id="ARBA00004370"/>
    </source>
</evidence>
<comment type="function">
    <text evidence="8">F(1)F(0) ATP synthase produces ATP from ADP in the presence of a proton or sodium gradient. F-type ATPases consist of two structural domains, F(1) containing the extramembraneous catalytic core and F(0) containing the membrane proton channel, linked together by a central stalk and a peripheral stalk. During catalysis, ATP synthesis in the catalytic domain of F(1) is coupled via a rotary mechanism of the central stalk subunits to proton translocation.</text>
</comment>
<keyword evidence="10" id="KW-1185">Reference proteome</keyword>
<comment type="similarity">
    <text evidence="8">Belongs to the ATPase delta chain family.</text>
</comment>
<dbReference type="NCBIfam" id="TIGR01145">
    <property type="entry name" value="ATP_synt_delta"/>
    <property type="match status" value="1"/>
</dbReference>
<keyword evidence="7 8" id="KW-0066">ATP synthesis</keyword>
<comment type="function">
    <text evidence="8">This protein is part of the stalk that links CF(0) to CF(1). It either transmits conformational changes from CF(0) to CF(1) or is implicated in proton conduction.</text>
</comment>
<dbReference type="Pfam" id="PF00213">
    <property type="entry name" value="OSCP"/>
    <property type="match status" value="1"/>
</dbReference>
<evidence type="ECO:0000256" key="2">
    <source>
        <dbReference type="ARBA" id="ARBA00022448"/>
    </source>
</evidence>